<dbReference type="EMBL" id="BT133606">
    <property type="protein sequence ID" value="AFK33401.1"/>
    <property type="molecule type" value="mRNA"/>
</dbReference>
<reference evidence="1" key="1">
    <citation type="submission" date="2012-05" db="EMBL/GenBank/DDBJ databases">
        <authorList>
            <person name="Krishnakumar V."/>
            <person name="Cheung F."/>
            <person name="Xiao Y."/>
            <person name="Chan A."/>
            <person name="Moskal W.A."/>
            <person name="Town C.D."/>
        </authorList>
    </citation>
    <scope>NUCLEOTIDE SEQUENCE</scope>
</reference>
<sequence>MCLSLVKGSIFPGRLFKCTLLSFYGF</sequence>
<protein>
    <submittedName>
        <fullName evidence="1">Uncharacterized protein</fullName>
    </submittedName>
</protein>
<name>I3RZF9_MEDTR</name>
<proteinExistence type="evidence at transcript level"/>
<accession>I3RZF9</accession>
<evidence type="ECO:0000313" key="1">
    <source>
        <dbReference type="EMBL" id="AFK33401.1"/>
    </source>
</evidence>
<dbReference type="AlphaFoldDB" id="I3RZF9"/>
<organism evidence="1">
    <name type="scientific">Medicago truncatula</name>
    <name type="common">Barrel medic</name>
    <name type="synonym">Medicago tribuloides</name>
    <dbReference type="NCBI Taxonomy" id="3880"/>
    <lineage>
        <taxon>Eukaryota</taxon>
        <taxon>Viridiplantae</taxon>
        <taxon>Streptophyta</taxon>
        <taxon>Embryophyta</taxon>
        <taxon>Tracheophyta</taxon>
        <taxon>Spermatophyta</taxon>
        <taxon>Magnoliopsida</taxon>
        <taxon>eudicotyledons</taxon>
        <taxon>Gunneridae</taxon>
        <taxon>Pentapetalae</taxon>
        <taxon>rosids</taxon>
        <taxon>fabids</taxon>
        <taxon>Fabales</taxon>
        <taxon>Fabaceae</taxon>
        <taxon>Papilionoideae</taxon>
        <taxon>50 kb inversion clade</taxon>
        <taxon>NPAAA clade</taxon>
        <taxon>Hologalegina</taxon>
        <taxon>IRL clade</taxon>
        <taxon>Trifolieae</taxon>
        <taxon>Medicago</taxon>
    </lineage>
</organism>